<gene>
    <name evidence="2" type="ORF">BGLFYP119_00365</name>
</gene>
<keyword evidence="1" id="KW-0175">Coiled coil</keyword>
<accession>A0A6N2R0A2</accession>
<sequence>MKKSKRKKTKKRIKNNYLGMAVISVVVLLLLGGMAVQSQSMRNKIAYYDAQAAELEKQISYEQERTQEIEQRKAYMQTDEYAAEVARDRLGLVKENETVFEEEK</sequence>
<organism evidence="2">
    <name type="scientific">Blautia glucerasea</name>
    <dbReference type="NCBI Taxonomy" id="536633"/>
    <lineage>
        <taxon>Bacteria</taxon>
        <taxon>Bacillati</taxon>
        <taxon>Bacillota</taxon>
        <taxon>Clostridia</taxon>
        <taxon>Lachnospirales</taxon>
        <taxon>Lachnospiraceae</taxon>
        <taxon>Blautia</taxon>
    </lineage>
</organism>
<dbReference type="EMBL" id="CACRST010000006">
    <property type="protein sequence ID" value="VYS73878.1"/>
    <property type="molecule type" value="Genomic_DNA"/>
</dbReference>
<dbReference type="Pfam" id="PF04977">
    <property type="entry name" value="DivIC"/>
    <property type="match status" value="1"/>
</dbReference>
<dbReference type="InterPro" id="IPR007060">
    <property type="entry name" value="FtsL/DivIC"/>
</dbReference>
<evidence type="ECO:0000256" key="1">
    <source>
        <dbReference type="SAM" id="Coils"/>
    </source>
</evidence>
<proteinExistence type="predicted"/>
<reference evidence="2" key="1">
    <citation type="submission" date="2019-11" db="EMBL/GenBank/DDBJ databases">
        <authorList>
            <person name="Feng L."/>
        </authorList>
    </citation>
    <scope>NUCLEOTIDE SEQUENCE</scope>
    <source>
        <strain evidence="2">BgluceraseaLFYP119</strain>
    </source>
</reference>
<name>A0A6N2R0A2_9FIRM</name>
<evidence type="ECO:0000313" key="2">
    <source>
        <dbReference type="EMBL" id="VYS73878.1"/>
    </source>
</evidence>
<protein>
    <submittedName>
        <fullName evidence="2">Septum formation initiator</fullName>
    </submittedName>
</protein>
<feature type="coiled-coil region" evidence="1">
    <location>
        <begin position="38"/>
        <end position="72"/>
    </location>
</feature>
<dbReference type="AlphaFoldDB" id="A0A6N2R0A2"/>